<gene>
    <name evidence="2" type="ORF">GQ602_000175</name>
</gene>
<feature type="compositionally biased region" description="Polar residues" evidence="1">
    <location>
        <begin position="1"/>
        <end position="23"/>
    </location>
</feature>
<dbReference type="Proteomes" id="UP000562929">
    <property type="component" value="Unassembled WGS sequence"/>
</dbReference>
<keyword evidence="3" id="KW-1185">Reference proteome</keyword>
<comment type="caution">
    <text evidence="2">The sequence shown here is derived from an EMBL/GenBank/DDBJ whole genome shotgun (WGS) entry which is preliminary data.</text>
</comment>
<dbReference type="EMBL" id="JAACLJ010000001">
    <property type="protein sequence ID" value="KAF4594562.1"/>
    <property type="molecule type" value="Genomic_DNA"/>
</dbReference>
<feature type="region of interest" description="Disordered" evidence="1">
    <location>
        <begin position="1"/>
        <end position="25"/>
    </location>
</feature>
<evidence type="ECO:0000256" key="1">
    <source>
        <dbReference type="SAM" id="MobiDB-lite"/>
    </source>
</evidence>
<sequence>MLSSGTFQHILPSRTSPSKTPSAAQKGWPIHTYSYRSHSLFEVASRAQGLAMVARQALPHASQSTSNVA</sequence>
<dbReference type="AlphaFoldDB" id="A0A8H4QBR3"/>
<protein>
    <submittedName>
        <fullName evidence="2">Uncharacterized protein</fullName>
    </submittedName>
</protein>
<evidence type="ECO:0000313" key="2">
    <source>
        <dbReference type="EMBL" id="KAF4594562.1"/>
    </source>
</evidence>
<accession>A0A8H4QBR3</accession>
<name>A0A8H4QBR3_9HYPO</name>
<reference evidence="2 3" key="1">
    <citation type="journal article" date="2020" name="G3 (Bethesda)">
        <title>Genetic Underpinnings of Host Manipulation by Ophiocordyceps as Revealed by Comparative Transcriptomics.</title>
        <authorList>
            <person name="Will I."/>
            <person name="Das B."/>
            <person name="Trinh T."/>
            <person name="Brachmann A."/>
            <person name="Ohm R.A."/>
            <person name="de Bekker C."/>
        </authorList>
    </citation>
    <scope>NUCLEOTIDE SEQUENCE [LARGE SCALE GENOMIC DNA]</scope>
    <source>
        <strain evidence="2 3">EC05</strain>
    </source>
</reference>
<evidence type="ECO:0000313" key="3">
    <source>
        <dbReference type="Proteomes" id="UP000562929"/>
    </source>
</evidence>
<organism evidence="2 3">
    <name type="scientific">Ophiocordyceps camponoti-floridani</name>
    <dbReference type="NCBI Taxonomy" id="2030778"/>
    <lineage>
        <taxon>Eukaryota</taxon>
        <taxon>Fungi</taxon>
        <taxon>Dikarya</taxon>
        <taxon>Ascomycota</taxon>
        <taxon>Pezizomycotina</taxon>
        <taxon>Sordariomycetes</taxon>
        <taxon>Hypocreomycetidae</taxon>
        <taxon>Hypocreales</taxon>
        <taxon>Ophiocordycipitaceae</taxon>
        <taxon>Ophiocordyceps</taxon>
    </lineage>
</organism>
<proteinExistence type="predicted"/>